<evidence type="ECO:0000313" key="2">
    <source>
        <dbReference type="Proteomes" id="UP000684084"/>
    </source>
</evidence>
<gene>
    <name evidence="1" type="ORF">CHRIB12_LOCUS14589</name>
</gene>
<reference evidence="1" key="1">
    <citation type="submission" date="2020-05" db="EMBL/GenBank/DDBJ databases">
        <authorList>
            <person name="Rincon C."/>
            <person name="Sanders R I."/>
            <person name="Robbins C."/>
            <person name="Chaturvedi A."/>
        </authorList>
    </citation>
    <scope>NUCLEOTIDE SEQUENCE</scope>
    <source>
        <strain evidence="1">CHB12</strain>
    </source>
</reference>
<sequence>MPMEVLMLDEVVNHCPDLAKKYLGKRVFCSESDDNSINLLKDIEIGIIDKNKSVILKCNGEAVGVVIMVLKCFTQLHNVLLNRFWTMAELLL</sequence>
<dbReference type="EMBL" id="CAGKOT010000033">
    <property type="protein sequence ID" value="CAB5374738.1"/>
    <property type="molecule type" value="Genomic_DNA"/>
</dbReference>
<name>A0A915ZG10_9GLOM</name>
<organism evidence="1 2">
    <name type="scientific">Rhizophagus irregularis</name>
    <dbReference type="NCBI Taxonomy" id="588596"/>
    <lineage>
        <taxon>Eukaryota</taxon>
        <taxon>Fungi</taxon>
        <taxon>Fungi incertae sedis</taxon>
        <taxon>Mucoromycota</taxon>
        <taxon>Glomeromycotina</taxon>
        <taxon>Glomeromycetes</taxon>
        <taxon>Glomerales</taxon>
        <taxon>Glomeraceae</taxon>
        <taxon>Rhizophagus</taxon>
    </lineage>
</organism>
<comment type="caution">
    <text evidence="1">The sequence shown here is derived from an EMBL/GenBank/DDBJ whole genome shotgun (WGS) entry which is preliminary data.</text>
</comment>
<dbReference type="AlphaFoldDB" id="A0A915ZG10"/>
<dbReference type="Proteomes" id="UP000684084">
    <property type="component" value="Unassembled WGS sequence"/>
</dbReference>
<dbReference type="OrthoDB" id="2378570at2759"/>
<proteinExistence type="predicted"/>
<accession>A0A915ZG10</accession>
<evidence type="ECO:0000313" key="1">
    <source>
        <dbReference type="EMBL" id="CAB5374738.1"/>
    </source>
</evidence>
<protein>
    <submittedName>
        <fullName evidence="1">Uncharacterized protein</fullName>
    </submittedName>
</protein>